<accession>S8AK91</accession>
<dbReference type="EMBL" id="KB644408">
    <property type="protein sequence ID" value="EPS26248.1"/>
    <property type="molecule type" value="Genomic_DNA"/>
</dbReference>
<dbReference type="HOGENOM" id="CLU_019582_2_1_1"/>
<dbReference type="EC" id="4.1.1.15" evidence="3"/>
<dbReference type="GO" id="GO:0030170">
    <property type="term" value="F:pyridoxal phosphate binding"/>
    <property type="evidence" value="ECO:0007669"/>
    <property type="project" value="InterPro"/>
</dbReference>
<name>S8AK91_PENO1</name>
<dbReference type="InterPro" id="IPR015421">
    <property type="entry name" value="PyrdxlP-dep_Trfase_major"/>
</dbReference>
<keyword evidence="4 7" id="KW-0663">Pyridoxal phosphate</keyword>
<dbReference type="Gene3D" id="3.40.640.10">
    <property type="entry name" value="Type I PLP-dependent aspartate aminotransferase-like (Major domain)"/>
    <property type="match status" value="1"/>
</dbReference>
<dbReference type="PANTHER" id="PTHR43321:SF3">
    <property type="entry name" value="GLUTAMATE DECARBOXYLASE"/>
    <property type="match status" value="1"/>
</dbReference>
<comment type="similarity">
    <text evidence="2 8">Belongs to the group II decarboxylase family.</text>
</comment>
<evidence type="ECO:0000313" key="9">
    <source>
        <dbReference type="EMBL" id="EPS26248.1"/>
    </source>
</evidence>
<dbReference type="PANTHER" id="PTHR43321">
    <property type="entry name" value="GLUTAMATE DECARBOXYLASE"/>
    <property type="match status" value="1"/>
</dbReference>
<comment type="cofactor">
    <cofactor evidence="1 7 8">
        <name>pyridoxal 5'-phosphate</name>
        <dbReference type="ChEBI" id="CHEBI:597326"/>
    </cofactor>
</comment>
<protein>
    <recommendedName>
        <fullName evidence="3">glutamate decarboxylase</fullName>
        <ecNumber evidence="3">4.1.1.15</ecNumber>
    </recommendedName>
</protein>
<proteinExistence type="inferred from homology"/>
<comment type="catalytic activity">
    <reaction evidence="6">
        <text>L-glutamate + H(+) = 4-aminobutanoate + CO2</text>
        <dbReference type="Rhea" id="RHEA:17785"/>
        <dbReference type="ChEBI" id="CHEBI:15378"/>
        <dbReference type="ChEBI" id="CHEBI:16526"/>
        <dbReference type="ChEBI" id="CHEBI:29985"/>
        <dbReference type="ChEBI" id="CHEBI:59888"/>
        <dbReference type="EC" id="4.1.1.15"/>
    </reaction>
</comment>
<dbReference type="GO" id="GO:0006538">
    <property type="term" value="P:L-glutamate catabolic process"/>
    <property type="evidence" value="ECO:0007669"/>
    <property type="project" value="TreeGrafter"/>
</dbReference>
<dbReference type="STRING" id="933388.S8AK91"/>
<sequence>MWNAPSADSAWGIATTGSSEAVLLAGLAFKHRWLLMHTYQPQTNMNVIIGDNAHLCVRKFADYFDVEARAVPVNEQSGFVFDVDQLRDKLDRNTIGVFLTLGSTYTGHFDPVERVCKILDEFELQTGHNIPVHVDAASGGFIAPFTSGNERFLWDFRLRRVASINTSGHKFGLTPLCVGWLLWRDKSHIPKSLLRESSYLRGTQTAFTLSFSRSAMPITAQYFNFYSKGMNGYRAHVNDSLIKAQVLSERLESTGYFTCLSDIHRKARRSKTMCDSHARESDSFNPGLPIVVFRLLPDVKKRHADLTLSVISDVLYDMNISIPSFTLSGWGFNGEDIEVMRIVVREESTADEMANILRHLLDAVKRLASKDVECVQHI</sequence>
<gene>
    <name evidence="9" type="ORF">PDE_01184</name>
</gene>
<dbReference type="SUPFAM" id="SSF53383">
    <property type="entry name" value="PLP-dependent transferases"/>
    <property type="match status" value="1"/>
</dbReference>
<dbReference type="GO" id="GO:0004351">
    <property type="term" value="F:glutamate decarboxylase activity"/>
    <property type="evidence" value="ECO:0007669"/>
    <property type="project" value="UniProtKB-EC"/>
</dbReference>
<dbReference type="InterPro" id="IPR015424">
    <property type="entry name" value="PyrdxlP-dep_Trfase"/>
</dbReference>
<evidence type="ECO:0000256" key="6">
    <source>
        <dbReference type="ARBA" id="ARBA00048868"/>
    </source>
</evidence>
<evidence type="ECO:0000256" key="2">
    <source>
        <dbReference type="ARBA" id="ARBA00009533"/>
    </source>
</evidence>
<evidence type="ECO:0000256" key="3">
    <source>
        <dbReference type="ARBA" id="ARBA00012421"/>
    </source>
</evidence>
<feature type="modified residue" description="N6-(pyridoxal phosphate)lysine" evidence="7">
    <location>
        <position position="170"/>
    </location>
</feature>
<reference evidence="9 10" key="1">
    <citation type="journal article" date="2013" name="PLoS ONE">
        <title>Genomic and secretomic analyses reveal unique features of the lignocellulolytic enzyme system of Penicillium decumbens.</title>
        <authorList>
            <person name="Liu G."/>
            <person name="Zhang L."/>
            <person name="Wei X."/>
            <person name="Zou G."/>
            <person name="Qin Y."/>
            <person name="Ma L."/>
            <person name="Li J."/>
            <person name="Zheng H."/>
            <person name="Wang S."/>
            <person name="Wang C."/>
            <person name="Xun L."/>
            <person name="Zhao G.-P."/>
            <person name="Zhou Z."/>
            <person name="Qu Y."/>
        </authorList>
    </citation>
    <scope>NUCLEOTIDE SEQUENCE [LARGE SCALE GENOMIC DNA]</scope>
    <source>
        <strain evidence="10">114-2 / CGMCC 5302</strain>
    </source>
</reference>
<dbReference type="PhylomeDB" id="S8AK91"/>
<evidence type="ECO:0000256" key="4">
    <source>
        <dbReference type="ARBA" id="ARBA00022898"/>
    </source>
</evidence>
<keyword evidence="10" id="KW-1185">Reference proteome</keyword>
<evidence type="ECO:0000313" key="10">
    <source>
        <dbReference type="Proteomes" id="UP000019376"/>
    </source>
</evidence>
<evidence type="ECO:0000256" key="7">
    <source>
        <dbReference type="PIRSR" id="PIRSR602129-50"/>
    </source>
</evidence>
<dbReference type="InterPro" id="IPR002129">
    <property type="entry name" value="PyrdxlP-dep_de-COase"/>
</dbReference>
<dbReference type="AlphaFoldDB" id="S8AK91"/>
<keyword evidence="5 8" id="KW-0456">Lyase</keyword>
<evidence type="ECO:0000256" key="8">
    <source>
        <dbReference type="RuleBase" id="RU000382"/>
    </source>
</evidence>
<dbReference type="Proteomes" id="UP000019376">
    <property type="component" value="Unassembled WGS sequence"/>
</dbReference>
<dbReference type="Pfam" id="PF00282">
    <property type="entry name" value="Pyridoxal_deC"/>
    <property type="match status" value="1"/>
</dbReference>
<dbReference type="GO" id="GO:0005829">
    <property type="term" value="C:cytosol"/>
    <property type="evidence" value="ECO:0007669"/>
    <property type="project" value="TreeGrafter"/>
</dbReference>
<organism evidence="9 10">
    <name type="scientific">Penicillium oxalicum (strain 114-2 / CGMCC 5302)</name>
    <name type="common">Penicillium decumbens</name>
    <dbReference type="NCBI Taxonomy" id="933388"/>
    <lineage>
        <taxon>Eukaryota</taxon>
        <taxon>Fungi</taxon>
        <taxon>Dikarya</taxon>
        <taxon>Ascomycota</taxon>
        <taxon>Pezizomycotina</taxon>
        <taxon>Eurotiomycetes</taxon>
        <taxon>Eurotiomycetidae</taxon>
        <taxon>Eurotiales</taxon>
        <taxon>Aspergillaceae</taxon>
        <taxon>Penicillium</taxon>
    </lineage>
</organism>
<evidence type="ECO:0000256" key="5">
    <source>
        <dbReference type="ARBA" id="ARBA00023239"/>
    </source>
</evidence>
<evidence type="ECO:0000256" key="1">
    <source>
        <dbReference type="ARBA" id="ARBA00001933"/>
    </source>
</evidence>
<dbReference type="eggNOG" id="KOG1383">
    <property type="taxonomic scope" value="Eukaryota"/>
</dbReference>
<dbReference type="Gene3D" id="3.90.1150.160">
    <property type="match status" value="1"/>
</dbReference>
<dbReference type="InterPro" id="IPR010107">
    <property type="entry name" value="Glutamate_decarboxylase"/>
</dbReference>
<dbReference type="OrthoDB" id="5152799at2759"/>